<organism evidence="1 2">
    <name type="scientific">Lactiplantibacillus plantarum</name>
    <name type="common">Lactobacillus plantarum</name>
    <dbReference type="NCBI Taxonomy" id="1590"/>
    <lineage>
        <taxon>Bacteria</taxon>
        <taxon>Bacillati</taxon>
        <taxon>Bacillota</taxon>
        <taxon>Bacilli</taxon>
        <taxon>Lactobacillales</taxon>
        <taxon>Lactobacillaceae</taxon>
        <taxon>Lactiplantibacillus</taxon>
    </lineage>
</organism>
<sequence>MLTNRNPPNRHVLIMKSNKHSADYRIDENGSDGFKENSAELKTSRLTSVAAFLTRNLV</sequence>
<name>A0A165RG82_LACPN</name>
<dbReference type="PATRIC" id="fig|1590.198.peg.2812"/>
<gene>
    <name evidence="1" type="ORF">Lp19_2239</name>
</gene>
<protein>
    <submittedName>
        <fullName evidence="1">Uncharacterized protein</fullName>
    </submittedName>
</protein>
<evidence type="ECO:0000313" key="2">
    <source>
        <dbReference type="Proteomes" id="UP000076882"/>
    </source>
</evidence>
<accession>A0A165RG82</accession>
<dbReference type="AlphaFoldDB" id="A0A165RG82"/>
<dbReference type="EMBL" id="LUXM01000033">
    <property type="protein sequence ID" value="KZU94265.1"/>
    <property type="molecule type" value="Genomic_DNA"/>
</dbReference>
<evidence type="ECO:0000313" key="1">
    <source>
        <dbReference type="EMBL" id="KZU94265.1"/>
    </source>
</evidence>
<proteinExistence type="predicted"/>
<reference evidence="1 2" key="1">
    <citation type="submission" date="2016-03" db="EMBL/GenBank/DDBJ databases">
        <title>Comparative genomics of 54 Lactobacillus plantarum strains reveals genomic uncoupling from niche constraints.</title>
        <authorList>
            <person name="Martino M.E."/>
        </authorList>
    </citation>
    <scope>NUCLEOTIDE SEQUENCE [LARGE SCALE GENOMIC DNA]</scope>
    <source>
        <strain evidence="1 2">19.1</strain>
    </source>
</reference>
<dbReference type="Proteomes" id="UP000076882">
    <property type="component" value="Unassembled WGS sequence"/>
</dbReference>
<comment type="caution">
    <text evidence="1">The sequence shown here is derived from an EMBL/GenBank/DDBJ whole genome shotgun (WGS) entry which is preliminary data.</text>
</comment>